<accession>A0A6G1BS44</accession>
<proteinExistence type="predicted"/>
<dbReference type="EMBL" id="SPHZ02000011">
    <property type="protein sequence ID" value="KAF0890557.1"/>
    <property type="molecule type" value="Genomic_DNA"/>
</dbReference>
<dbReference type="Proteomes" id="UP000479710">
    <property type="component" value="Unassembled WGS sequence"/>
</dbReference>
<reference evidence="2 3" key="1">
    <citation type="submission" date="2019-11" db="EMBL/GenBank/DDBJ databases">
        <title>Whole genome sequence of Oryza granulata.</title>
        <authorList>
            <person name="Li W."/>
        </authorList>
    </citation>
    <scope>NUCLEOTIDE SEQUENCE [LARGE SCALE GENOMIC DNA]</scope>
    <source>
        <strain evidence="3">cv. Menghai</strain>
        <tissue evidence="2">Leaf</tissue>
    </source>
</reference>
<feature type="compositionally biased region" description="Basic and acidic residues" evidence="1">
    <location>
        <begin position="1"/>
        <end position="10"/>
    </location>
</feature>
<gene>
    <name evidence="2" type="ORF">E2562_003769</name>
</gene>
<protein>
    <submittedName>
        <fullName evidence="2">Uncharacterized protein</fullName>
    </submittedName>
</protein>
<name>A0A6G1BS44_9ORYZ</name>
<comment type="caution">
    <text evidence="2">The sequence shown here is derived from an EMBL/GenBank/DDBJ whole genome shotgun (WGS) entry which is preliminary data.</text>
</comment>
<keyword evidence="3" id="KW-1185">Reference proteome</keyword>
<evidence type="ECO:0000313" key="3">
    <source>
        <dbReference type="Proteomes" id="UP000479710"/>
    </source>
</evidence>
<feature type="compositionally biased region" description="Gly residues" evidence="1">
    <location>
        <begin position="13"/>
        <end position="24"/>
    </location>
</feature>
<dbReference type="AlphaFoldDB" id="A0A6G1BS44"/>
<feature type="region of interest" description="Disordered" evidence="1">
    <location>
        <begin position="1"/>
        <end position="29"/>
    </location>
</feature>
<sequence>MEEQVGDRKNGGCSSGGGRWGGGEDNAIRTRERLTVVSPGFCGREAATSLPAGNGISPAVRPPGNYCWVVVVVRG</sequence>
<evidence type="ECO:0000313" key="2">
    <source>
        <dbReference type="EMBL" id="KAF0890557.1"/>
    </source>
</evidence>
<evidence type="ECO:0000256" key="1">
    <source>
        <dbReference type="SAM" id="MobiDB-lite"/>
    </source>
</evidence>
<organism evidence="2 3">
    <name type="scientific">Oryza meyeriana var. granulata</name>
    <dbReference type="NCBI Taxonomy" id="110450"/>
    <lineage>
        <taxon>Eukaryota</taxon>
        <taxon>Viridiplantae</taxon>
        <taxon>Streptophyta</taxon>
        <taxon>Embryophyta</taxon>
        <taxon>Tracheophyta</taxon>
        <taxon>Spermatophyta</taxon>
        <taxon>Magnoliopsida</taxon>
        <taxon>Liliopsida</taxon>
        <taxon>Poales</taxon>
        <taxon>Poaceae</taxon>
        <taxon>BOP clade</taxon>
        <taxon>Oryzoideae</taxon>
        <taxon>Oryzeae</taxon>
        <taxon>Oryzinae</taxon>
        <taxon>Oryza</taxon>
        <taxon>Oryza meyeriana</taxon>
    </lineage>
</organism>